<comment type="caution">
    <text evidence="1">The sequence shown here is derived from an EMBL/GenBank/DDBJ whole genome shotgun (WGS) entry which is preliminary data.</text>
</comment>
<dbReference type="AlphaFoldDB" id="A0A368GNB9"/>
<dbReference type="EMBL" id="JOJR01000091">
    <property type="protein sequence ID" value="RCN45862.1"/>
    <property type="molecule type" value="Genomic_DNA"/>
</dbReference>
<accession>A0A368GNB9</accession>
<protein>
    <submittedName>
        <fullName evidence="1">Uncharacterized protein</fullName>
    </submittedName>
</protein>
<evidence type="ECO:0000313" key="1">
    <source>
        <dbReference type="EMBL" id="RCN45862.1"/>
    </source>
</evidence>
<keyword evidence="2" id="KW-1185">Reference proteome</keyword>
<dbReference type="Proteomes" id="UP000252519">
    <property type="component" value="Unassembled WGS sequence"/>
</dbReference>
<name>A0A368GNB9_ANCCA</name>
<proteinExistence type="predicted"/>
<dbReference type="InterPro" id="IPR035940">
    <property type="entry name" value="CAP_sf"/>
</dbReference>
<dbReference type="OrthoDB" id="5870807at2759"/>
<reference evidence="1 2" key="1">
    <citation type="submission" date="2014-10" db="EMBL/GenBank/DDBJ databases">
        <title>Draft genome of the hookworm Ancylostoma caninum.</title>
        <authorList>
            <person name="Mitreva M."/>
        </authorList>
    </citation>
    <scope>NUCLEOTIDE SEQUENCE [LARGE SCALE GENOMIC DNA]</scope>
    <source>
        <strain evidence="1 2">Baltimore</strain>
    </source>
</reference>
<dbReference type="Gene3D" id="3.40.33.10">
    <property type="entry name" value="CAP"/>
    <property type="match status" value="1"/>
</dbReference>
<organism evidence="1 2">
    <name type="scientific">Ancylostoma caninum</name>
    <name type="common">Dog hookworm</name>
    <dbReference type="NCBI Taxonomy" id="29170"/>
    <lineage>
        <taxon>Eukaryota</taxon>
        <taxon>Metazoa</taxon>
        <taxon>Ecdysozoa</taxon>
        <taxon>Nematoda</taxon>
        <taxon>Chromadorea</taxon>
        <taxon>Rhabditida</taxon>
        <taxon>Rhabditina</taxon>
        <taxon>Rhabditomorpha</taxon>
        <taxon>Strongyloidea</taxon>
        <taxon>Ancylostomatidae</taxon>
        <taxon>Ancylostomatinae</taxon>
        <taxon>Ancylostoma</taxon>
    </lineage>
</organism>
<evidence type="ECO:0000313" key="2">
    <source>
        <dbReference type="Proteomes" id="UP000252519"/>
    </source>
</evidence>
<gene>
    <name evidence="1" type="ORF">ANCCAN_08159</name>
</gene>
<sequence>MHNYYRRLLATGWAKDKQLGYAKWAASMPELASNIHLLMIVMLNWRS</sequence>